<proteinExistence type="predicted"/>
<feature type="region of interest" description="Disordered" evidence="1">
    <location>
        <begin position="1"/>
        <end position="33"/>
    </location>
</feature>
<feature type="compositionally biased region" description="Low complexity" evidence="1">
    <location>
        <begin position="185"/>
        <end position="195"/>
    </location>
</feature>
<gene>
    <name evidence="2" type="ORF">NDU88_000812</name>
</gene>
<evidence type="ECO:0000313" key="2">
    <source>
        <dbReference type="EMBL" id="KAJ1175524.1"/>
    </source>
</evidence>
<feature type="compositionally biased region" description="Basic and acidic residues" evidence="1">
    <location>
        <begin position="504"/>
        <end position="513"/>
    </location>
</feature>
<feature type="region of interest" description="Disordered" evidence="1">
    <location>
        <begin position="453"/>
        <end position="478"/>
    </location>
</feature>
<accession>A0AAV7THV3</accession>
<feature type="compositionally biased region" description="Low complexity" evidence="1">
    <location>
        <begin position="460"/>
        <end position="472"/>
    </location>
</feature>
<feature type="region of interest" description="Disordered" evidence="1">
    <location>
        <begin position="67"/>
        <end position="108"/>
    </location>
</feature>
<reference evidence="2" key="1">
    <citation type="journal article" date="2022" name="bioRxiv">
        <title>Sequencing and chromosome-scale assembly of the giantPleurodeles waltlgenome.</title>
        <authorList>
            <person name="Brown T."/>
            <person name="Elewa A."/>
            <person name="Iarovenko S."/>
            <person name="Subramanian E."/>
            <person name="Araus A.J."/>
            <person name="Petzold A."/>
            <person name="Susuki M."/>
            <person name="Suzuki K.-i.T."/>
            <person name="Hayashi T."/>
            <person name="Toyoda A."/>
            <person name="Oliveira C."/>
            <person name="Osipova E."/>
            <person name="Leigh N.D."/>
            <person name="Simon A."/>
            <person name="Yun M.H."/>
        </authorList>
    </citation>
    <scope>NUCLEOTIDE SEQUENCE</scope>
    <source>
        <strain evidence="2">20211129_DDA</strain>
        <tissue evidence="2">Liver</tissue>
    </source>
</reference>
<feature type="compositionally biased region" description="Gly residues" evidence="1">
    <location>
        <begin position="276"/>
        <end position="285"/>
    </location>
</feature>
<sequence>MRGPGPPPPPPSTGDENGGSRGQRTPFDYFCSPRIGGPGGAVRVFETLGPVDGPGYLATRGGLGPTCTPAVRPPGSRVPGPKAGGPEPCQPAGTSPPTCPGRVEPRFPRGPRLLLAQAALPPEDGRTFGGWSKPRVALRFGLPSQGRAGWAWVPSREGLDFSALPLPEGLEPGRRARAPLPLPGPSLARGSGPPGRRSPHPRPVLSPGRPGGRGPLRQPGMRQGEGRALCLGVLRSGRQPRAFGLAPWVARAAPPINQVAAPAEGSSRVPVSDRPGQGGRTGTGGHRPPPRGGGGRAEAQPERGTQGVPAGRDRRGRPTERSFRAAGENALGGGGGGRRHSGARTAVGGGFPGPGATRPLSTLVGPLGGRKLPGCLAFALPGRAFRETAGPRVERSLAGLEALCLKQQPRLAKQSIPKLTKCAQSIGVRCWLDPGRQSALWAARIGGETRRTRVRGGGRATRALGARSRTTGPPDHEGVRRTLSLVIRRKIWALPGSWCAPSDGGDRRRERTRPPGALAGQEGANEPSSGLPGQPGHLDAP</sequence>
<feature type="region of interest" description="Disordered" evidence="1">
    <location>
        <begin position="499"/>
        <end position="541"/>
    </location>
</feature>
<evidence type="ECO:0000256" key="1">
    <source>
        <dbReference type="SAM" id="MobiDB-lite"/>
    </source>
</evidence>
<dbReference type="Proteomes" id="UP001066276">
    <property type="component" value="Chromosome 3_2"/>
</dbReference>
<feature type="compositionally biased region" description="Pro residues" evidence="1">
    <location>
        <begin position="1"/>
        <end position="12"/>
    </location>
</feature>
<feature type="region of interest" description="Disordered" evidence="1">
    <location>
        <begin position="164"/>
        <end position="228"/>
    </location>
</feature>
<evidence type="ECO:0008006" key="4">
    <source>
        <dbReference type="Google" id="ProtNLM"/>
    </source>
</evidence>
<comment type="caution">
    <text evidence="2">The sequence shown here is derived from an EMBL/GenBank/DDBJ whole genome shotgun (WGS) entry which is preliminary data.</text>
</comment>
<keyword evidence="3" id="KW-1185">Reference proteome</keyword>
<name>A0AAV7THV3_PLEWA</name>
<evidence type="ECO:0000313" key="3">
    <source>
        <dbReference type="Proteomes" id="UP001066276"/>
    </source>
</evidence>
<feature type="compositionally biased region" description="Basic and acidic residues" evidence="1">
    <location>
        <begin position="311"/>
        <end position="323"/>
    </location>
</feature>
<organism evidence="2 3">
    <name type="scientific">Pleurodeles waltl</name>
    <name type="common">Iberian ribbed newt</name>
    <dbReference type="NCBI Taxonomy" id="8319"/>
    <lineage>
        <taxon>Eukaryota</taxon>
        <taxon>Metazoa</taxon>
        <taxon>Chordata</taxon>
        <taxon>Craniata</taxon>
        <taxon>Vertebrata</taxon>
        <taxon>Euteleostomi</taxon>
        <taxon>Amphibia</taxon>
        <taxon>Batrachia</taxon>
        <taxon>Caudata</taxon>
        <taxon>Salamandroidea</taxon>
        <taxon>Salamandridae</taxon>
        <taxon>Pleurodelinae</taxon>
        <taxon>Pleurodeles</taxon>
    </lineage>
</organism>
<feature type="region of interest" description="Disordered" evidence="1">
    <location>
        <begin position="259"/>
        <end position="357"/>
    </location>
</feature>
<protein>
    <recommendedName>
        <fullName evidence="4">Collagen alpha-1(I) chain-like</fullName>
    </recommendedName>
</protein>
<dbReference type="EMBL" id="JANPWB010000006">
    <property type="protein sequence ID" value="KAJ1175524.1"/>
    <property type="molecule type" value="Genomic_DNA"/>
</dbReference>
<dbReference type="AlphaFoldDB" id="A0AAV7THV3"/>